<dbReference type="Proteomes" id="UP001064087">
    <property type="component" value="Chromosome"/>
</dbReference>
<feature type="domain" description="FAD dependent oxidoreductase" evidence="5">
    <location>
        <begin position="5"/>
        <end position="227"/>
    </location>
</feature>
<accession>A0ABY6DGX9</accession>
<reference evidence="6" key="1">
    <citation type="submission" date="2022-10" db="EMBL/GenBank/DDBJ databases">
        <title>Roseovarius pelagicus sp. nov., isolated from Arctic seawater.</title>
        <authorList>
            <person name="Hong Y.W."/>
            <person name="Hwang C.Y."/>
        </authorList>
    </citation>
    <scope>NUCLEOTIDE SEQUENCE</scope>
    <source>
        <strain evidence="6">HL-MP18</strain>
    </source>
</reference>
<gene>
    <name evidence="6" type="ORF">N7U68_07620</name>
</gene>
<dbReference type="SUPFAM" id="SSF51905">
    <property type="entry name" value="FAD/NAD(P)-binding domain"/>
    <property type="match status" value="1"/>
</dbReference>
<dbReference type="EMBL" id="CP106738">
    <property type="protein sequence ID" value="UXX84498.1"/>
    <property type="molecule type" value="Genomic_DNA"/>
</dbReference>
<dbReference type="PANTHER" id="PTHR13847">
    <property type="entry name" value="SARCOSINE DEHYDROGENASE-RELATED"/>
    <property type="match status" value="1"/>
</dbReference>
<keyword evidence="7" id="KW-1185">Reference proteome</keyword>
<evidence type="ECO:0000256" key="2">
    <source>
        <dbReference type="ARBA" id="ARBA00009410"/>
    </source>
</evidence>
<protein>
    <submittedName>
        <fullName evidence="6">TIGR03364 family FAD-dependent oxidoreductase</fullName>
    </submittedName>
</protein>
<dbReference type="InterPro" id="IPR017741">
    <property type="entry name" value="FAD-dependent_OxRdtase_HpnW"/>
</dbReference>
<evidence type="ECO:0000256" key="4">
    <source>
        <dbReference type="ARBA" id="ARBA00023002"/>
    </source>
</evidence>
<evidence type="ECO:0000256" key="3">
    <source>
        <dbReference type="ARBA" id="ARBA00022630"/>
    </source>
</evidence>
<dbReference type="Pfam" id="PF01266">
    <property type="entry name" value="DAO"/>
    <property type="match status" value="1"/>
</dbReference>
<dbReference type="NCBIfam" id="TIGR03364">
    <property type="entry name" value="HpnW_proposed"/>
    <property type="match status" value="1"/>
</dbReference>
<sequence>MQQYDLVIIGAGVMGLAHAYHAAQAGLTVAVLERSDTANGASVRNFGMLAIVAQKPGAELQSAQRALADWQKIAAGAGISMRRAGCLFAARVPEEMQVLEECAGSQGHAFERITQADLERRAGVPLADGLLGGIWSPDAWKVDQRQAMAKMAAWLQREHGVVFHFGTEVRAISGQTVQTDTFEIDAGHIILCAGDDFATLLPEAFAASGVTRCRLQMLRTAPQPGAWQLAPFLLGGLSMTRYSVFADCPGLPALKAHQQAAQEAYLANGIHMIACQEDDGSLTIGDLAPLRR</sequence>
<evidence type="ECO:0000259" key="5">
    <source>
        <dbReference type="Pfam" id="PF01266"/>
    </source>
</evidence>
<organism evidence="6 7">
    <name type="scientific">Roseovarius pelagicus</name>
    <dbReference type="NCBI Taxonomy" id="2980108"/>
    <lineage>
        <taxon>Bacteria</taxon>
        <taxon>Pseudomonadati</taxon>
        <taxon>Pseudomonadota</taxon>
        <taxon>Alphaproteobacteria</taxon>
        <taxon>Rhodobacterales</taxon>
        <taxon>Roseobacteraceae</taxon>
        <taxon>Roseovarius</taxon>
    </lineage>
</organism>
<dbReference type="Gene3D" id="3.30.9.10">
    <property type="entry name" value="D-Amino Acid Oxidase, subunit A, domain 2"/>
    <property type="match status" value="1"/>
</dbReference>
<dbReference type="InterPro" id="IPR006076">
    <property type="entry name" value="FAD-dep_OxRdtase"/>
</dbReference>
<proteinExistence type="inferred from homology"/>
<evidence type="ECO:0000313" key="7">
    <source>
        <dbReference type="Proteomes" id="UP001064087"/>
    </source>
</evidence>
<evidence type="ECO:0000256" key="1">
    <source>
        <dbReference type="ARBA" id="ARBA00001974"/>
    </source>
</evidence>
<name>A0ABY6DGX9_9RHOB</name>
<comment type="similarity">
    <text evidence="2">Belongs to the DadA oxidoreductase family.</text>
</comment>
<dbReference type="InterPro" id="IPR036188">
    <property type="entry name" value="FAD/NAD-bd_sf"/>
</dbReference>
<dbReference type="Gene3D" id="3.50.50.60">
    <property type="entry name" value="FAD/NAD(P)-binding domain"/>
    <property type="match status" value="1"/>
</dbReference>
<evidence type="ECO:0000313" key="6">
    <source>
        <dbReference type="EMBL" id="UXX84498.1"/>
    </source>
</evidence>
<keyword evidence="3" id="KW-0285">Flavoprotein</keyword>
<dbReference type="PANTHER" id="PTHR13847:SF286">
    <property type="entry name" value="D-AMINO ACID DEHYDROGENASE"/>
    <property type="match status" value="1"/>
</dbReference>
<keyword evidence="4" id="KW-0560">Oxidoreductase</keyword>
<dbReference type="RefSeq" id="WP_263048734.1">
    <property type="nucleotide sequence ID" value="NZ_CP106738.1"/>
</dbReference>
<comment type="cofactor">
    <cofactor evidence="1">
        <name>FAD</name>
        <dbReference type="ChEBI" id="CHEBI:57692"/>
    </cofactor>
</comment>